<feature type="region of interest" description="Disordered" evidence="1">
    <location>
        <begin position="347"/>
        <end position="386"/>
    </location>
</feature>
<reference evidence="4" key="4">
    <citation type="journal article" date="2022" name="Res Sq">
        <title>Comparative Genomics Reveals Insights into the Divergent Evolution of Astigmatic Mites and Household Pest Adaptations.</title>
        <authorList>
            <person name="Xiong Q."/>
            <person name="Wan A.T.-Y."/>
            <person name="Liu X.-Y."/>
            <person name="Fung C.S.-H."/>
            <person name="Xiao X."/>
            <person name="Malainual N."/>
            <person name="Hou J."/>
            <person name="Wang L."/>
            <person name="Wang M."/>
            <person name="Yang K."/>
            <person name="Cui Y."/>
            <person name="Leung E."/>
            <person name="Nong W."/>
            <person name="Shin S.-K."/>
            <person name="Au S."/>
            <person name="Jeong K.Y."/>
            <person name="Chew F.T."/>
            <person name="Hui J."/>
            <person name="Leung T.F."/>
            <person name="Tungtrongchitr A."/>
            <person name="Zhong N."/>
            <person name="Liu Z."/>
            <person name="Tsui S."/>
        </authorList>
    </citation>
    <scope>NUCLEOTIDE SEQUENCE</scope>
    <source>
        <strain evidence="4">Derf</strain>
        <tissue evidence="4">Whole organism</tissue>
    </source>
</reference>
<dbReference type="SUPFAM" id="SSF48464">
    <property type="entry name" value="ENTH/VHS domain"/>
    <property type="match status" value="1"/>
</dbReference>
<keyword evidence="5" id="KW-1185">Reference proteome</keyword>
<feature type="region of interest" description="Disordered" evidence="1">
    <location>
        <begin position="484"/>
        <end position="575"/>
    </location>
</feature>
<organism evidence="4 5">
    <name type="scientific">Dermatophagoides farinae</name>
    <name type="common">American house dust mite</name>
    <dbReference type="NCBI Taxonomy" id="6954"/>
    <lineage>
        <taxon>Eukaryota</taxon>
        <taxon>Metazoa</taxon>
        <taxon>Ecdysozoa</taxon>
        <taxon>Arthropoda</taxon>
        <taxon>Chelicerata</taxon>
        <taxon>Arachnida</taxon>
        <taxon>Acari</taxon>
        <taxon>Acariformes</taxon>
        <taxon>Sarcoptiformes</taxon>
        <taxon>Astigmata</taxon>
        <taxon>Psoroptidia</taxon>
        <taxon>Analgoidea</taxon>
        <taxon>Pyroglyphidae</taxon>
        <taxon>Dermatophagoidinae</taxon>
        <taxon>Dermatophagoides</taxon>
    </lineage>
</organism>
<feature type="compositionally biased region" description="Basic residues" evidence="1">
    <location>
        <begin position="494"/>
        <end position="505"/>
    </location>
</feature>
<dbReference type="Proteomes" id="UP000790347">
    <property type="component" value="Unassembled WGS sequence"/>
</dbReference>
<evidence type="ECO:0000313" key="4">
    <source>
        <dbReference type="EMBL" id="KAH9506353.1"/>
    </source>
</evidence>
<feature type="compositionally biased region" description="Acidic residues" evidence="1">
    <location>
        <begin position="361"/>
        <end position="373"/>
    </location>
</feature>
<dbReference type="CDD" id="cd16981">
    <property type="entry name" value="CID_RPRD_like"/>
    <property type="match status" value="1"/>
</dbReference>
<sequence>MSSFSETNLVKKLENVTSSQESIQSLSLWVIHYQKHYKKIVEQWLKCYTRDKSDHQLVLFYLANDIVQNAKKKNLSHYLSEFMNALREACKVTNDEKIMNNIHRVLSIWQDRSVYSKEFINELRELLCGEKIEADVIAKIIHDFDLNDIINQINNTVKVEQFTRAKYQNLINCKLDFANSDLLNKLKDKSYGEQCSKELDDATKCLESAKIAIEKEIVTRKSLLTALEKSKIYYDIQMKESKAIAETFNNCEVRLRQVQSMLNNYGGYTNFSSLNKPPEMNASQLSSVLNFFQQTNNQQVSSLDKRLTSLMSGTGQFPLNPGLYGPSNENFNKNSSRDVNQIESVITTRSFGNENPVENFEPADMDLGDSEDEDNRHASDSIQKSSLLPPQLSSFIGATDIGGTYCFIPPPPPPPPPSFEEFLGSSINDNISSSNDLDKFRVPQQPPPQQHHSSSITPLSLSNIIPNIPSHIGDVNNFQIGDSIQSISSSNRPNHNHHQHHHHNRNASSSSSLSSYHHHHHHNQSPSSSNNNNRYSQNNRQNYSNHNRQQNNTNNRWKNGSGIGGGAGGGIWKRY</sequence>
<dbReference type="EMBL" id="SDOV01000002">
    <property type="protein sequence ID" value="KAH7643515.1"/>
    <property type="molecule type" value="Genomic_DNA"/>
</dbReference>
<dbReference type="EMBL" id="ASGP02000005">
    <property type="protein sequence ID" value="KAH9506353.1"/>
    <property type="molecule type" value="Genomic_DNA"/>
</dbReference>
<name>A0A922HVH6_DERFA</name>
<dbReference type="Pfam" id="PF04818">
    <property type="entry name" value="CID"/>
    <property type="match status" value="1"/>
</dbReference>
<feature type="compositionally biased region" description="Low complexity" evidence="1">
    <location>
        <begin position="506"/>
        <end position="515"/>
    </location>
</feature>
<dbReference type="Gene3D" id="1.25.40.90">
    <property type="match status" value="1"/>
</dbReference>
<dbReference type="AlphaFoldDB" id="A0A922HVH6"/>
<gene>
    <name evidence="4" type="primary">RPRD2</name>
    <name evidence="4" type="ORF">DERF_011091</name>
    <name evidence="3" type="ORF">HUG17_5877</name>
</gene>
<reference evidence="4" key="1">
    <citation type="submission" date="2013-05" db="EMBL/GenBank/DDBJ databases">
        <authorList>
            <person name="Yim A.K.Y."/>
            <person name="Chan T.F."/>
            <person name="Ji K.M."/>
            <person name="Liu X.Y."/>
            <person name="Zhou J.W."/>
            <person name="Li R.Q."/>
            <person name="Yang K.Y."/>
            <person name="Li J."/>
            <person name="Li M."/>
            <person name="Law P.T.W."/>
            <person name="Wu Y.L."/>
            <person name="Cai Z.L."/>
            <person name="Qin H."/>
            <person name="Bao Y."/>
            <person name="Leung R.K.K."/>
            <person name="Ng P.K.S."/>
            <person name="Zou J."/>
            <person name="Zhong X.J."/>
            <person name="Ran P.X."/>
            <person name="Zhong N.S."/>
            <person name="Liu Z.G."/>
            <person name="Tsui S.K.W."/>
        </authorList>
    </citation>
    <scope>NUCLEOTIDE SEQUENCE</scope>
    <source>
        <strain evidence="4">Derf</strain>
        <tissue evidence="4">Whole organism</tissue>
    </source>
</reference>
<dbReference type="GO" id="GO:0031124">
    <property type="term" value="P:mRNA 3'-end processing"/>
    <property type="evidence" value="ECO:0007669"/>
    <property type="project" value="TreeGrafter"/>
</dbReference>
<protein>
    <submittedName>
        <fullName evidence="4">Regulation of nuclear pre-mRNA domain-containing protein 2</fullName>
    </submittedName>
    <submittedName>
        <fullName evidence="3">Rna polymerase ii-binding domain containing protein</fullName>
    </submittedName>
</protein>
<dbReference type="Gene3D" id="6.10.250.2560">
    <property type="match status" value="1"/>
</dbReference>
<feature type="compositionally biased region" description="Pro residues" evidence="1">
    <location>
        <begin position="408"/>
        <end position="418"/>
    </location>
</feature>
<feature type="compositionally biased region" description="Low complexity" evidence="1">
    <location>
        <begin position="524"/>
        <end position="556"/>
    </location>
</feature>
<feature type="compositionally biased region" description="Gly residues" evidence="1">
    <location>
        <begin position="561"/>
        <end position="575"/>
    </location>
</feature>
<feature type="region of interest" description="Disordered" evidence="1">
    <location>
        <begin position="405"/>
        <end position="457"/>
    </location>
</feature>
<feature type="compositionally biased region" description="Low complexity" evidence="1">
    <location>
        <begin position="484"/>
        <end position="493"/>
    </location>
</feature>
<reference evidence="3" key="2">
    <citation type="submission" date="2020-06" db="EMBL/GenBank/DDBJ databases">
        <authorList>
            <person name="Ji K."/>
            <person name="Li J."/>
        </authorList>
    </citation>
    <scope>NUCLEOTIDE SEQUENCE</scope>
    <source>
        <strain evidence="3">JKM2019</strain>
        <tissue evidence="3">Whole body</tissue>
    </source>
</reference>
<dbReference type="InterPro" id="IPR008942">
    <property type="entry name" value="ENTH_VHS"/>
</dbReference>
<dbReference type="Proteomes" id="UP000828236">
    <property type="component" value="Unassembled WGS sequence"/>
</dbReference>
<evidence type="ECO:0000259" key="2">
    <source>
        <dbReference type="PROSITE" id="PS51391"/>
    </source>
</evidence>
<feature type="compositionally biased region" description="Low complexity" evidence="1">
    <location>
        <begin position="425"/>
        <end position="435"/>
    </location>
</feature>
<evidence type="ECO:0000256" key="1">
    <source>
        <dbReference type="SAM" id="MobiDB-lite"/>
    </source>
</evidence>
<reference evidence="3" key="3">
    <citation type="journal article" date="2021" name="World Allergy Organ. J.">
        <title>Chromosome-level assembly of Dermatophagoides farinae genome and transcriptome reveals two novel allergens Der f 37 and Der f 39.</title>
        <authorList>
            <person name="Chen J."/>
            <person name="Cai Z."/>
            <person name="Fan D."/>
            <person name="Hu J."/>
            <person name="Hou Y."/>
            <person name="He Y."/>
            <person name="Zhang Z."/>
            <person name="Zhao Z."/>
            <person name="Gao P."/>
            <person name="Hu W."/>
            <person name="Sun J."/>
            <person name="Li J."/>
            <person name="Ji K."/>
        </authorList>
    </citation>
    <scope>NUCLEOTIDE SEQUENCE</scope>
    <source>
        <strain evidence="3">JKM2019</strain>
    </source>
</reference>
<evidence type="ECO:0000313" key="3">
    <source>
        <dbReference type="EMBL" id="KAH7643515.1"/>
    </source>
</evidence>
<dbReference type="PANTHER" id="PTHR12460">
    <property type="entry name" value="CYCLIN-DEPENDENT KINASE INHIBITOR-RELATED PROTEIN"/>
    <property type="match status" value="1"/>
</dbReference>
<dbReference type="GO" id="GO:0000993">
    <property type="term" value="F:RNA polymerase II complex binding"/>
    <property type="evidence" value="ECO:0007669"/>
    <property type="project" value="TreeGrafter"/>
</dbReference>
<evidence type="ECO:0000313" key="5">
    <source>
        <dbReference type="Proteomes" id="UP000790347"/>
    </source>
</evidence>
<dbReference type="InterPro" id="IPR006569">
    <property type="entry name" value="CID_dom"/>
</dbReference>
<feature type="domain" description="CID" evidence="2">
    <location>
        <begin position="1"/>
        <end position="131"/>
    </location>
</feature>
<dbReference type="OrthoDB" id="10069473at2759"/>
<comment type="caution">
    <text evidence="4">The sequence shown here is derived from an EMBL/GenBank/DDBJ whole genome shotgun (WGS) entry which is preliminary data.</text>
</comment>
<dbReference type="PANTHER" id="PTHR12460:SF40">
    <property type="entry name" value="REGULATION OF NUCLEAR PRE-MRNA DOMAIN-CONTAINING PROTEIN 2"/>
    <property type="match status" value="1"/>
</dbReference>
<dbReference type="PROSITE" id="PS51391">
    <property type="entry name" value="CID"/>
    <property type="match status" value="1"/>
</dbReference>
<dbReference type="SMART" id="SM00582">
    <property type="entry name" value="RPR"/>
    <property type="match status" value="1"/>
</dbReference>
<accession>A0A922HVH6</accession>
<proteinExistence type="predicted"/>